<organism evidence="1 2">
    <name type="scientific">Rhamnella rubrinervis</name>
    <dbReference type="NCBI Taxonomy" id="2594499"/>
    <lineage>
        <taxon>Eukaryota</taxon>
        <taxon>Viridiplantae</taxon>
        <taxon>Streptophyta</taxon>
        <taxon>Embryophyta</taxon>
        <taxon>Tracheophyta</taxon>
        <taxon>Spermatophyta</taxon>
        <taxon>Magnoliopsida</taxon>
        <taxon>eudicotyledons</taxon>
        <taxon>Gunneridae</taxon>
        <taxon>Pentapetalae</taxon>
        <taxon>rosids</taxon>
        <taxon>fabids</taxon>
        <taxon>Rosales</taxon>
        <taxon>Rhamnaceae</taxon>
        <taxon>rhamnoid group</taxon>
        <taxon>Rhamneae</taxon>
        <taxon>Rhamnella</taxon>
    </lineage>
</organism>
<dbReference type="AlphaFoldDB" id="A0A8K0DRF6"/>
<evidence type="ECO:0000313" key="1">
    <source>
        <dbReference type="EMBL" id="KAF3432495.1"/>
    </source>
</evidence>
<evidence type="ECO:0008006" key="3">
    <source>
        <dbReference type="Google" id="ProtNLM"/>
    </source>
</evidence>
<dbReference type="EMBL" id="VOIH02000012">
    <property type="protein sequence ID" value="KAF3432495.1"/>
    <property type="molecule type" value="Genomic_DNA"/>
</dbReference>
<proteinExistence type="predicted"/>
<comment type="caution">
    <text evidence="1">The sequence shown here is derived from an EMBL/GenBank/DDBJ whole genome shotgun (WGS) entry which is preliminary data.</text>
</comment>
<accession>A0A8K0DRF6</accession>
<evidence type="ECO:0000313" key="2">
    <source>
        <dbReference type="Proteomes" id="UP000796880"/>
    </source>
</evidence>
<protein>
    <recommendedName>
        <fullName evidence="3">Retrotransposon gag domain-containing protein</fullName>
    </recommendedName>
</protein>
<name>A0A8K0DRF6_9ROSA</name>
<keyword evidence="2" id="KW-1185">Reference proteome</keyword>
<sequence>MQLSDNQARLGFLKVLHKSENSTCFPSVPKMPSKCLDVSGYQDGRVPQGASIHVRGNNRKDQNGLQVEEDLRQKAKCAAVWGILKEAMDKVRERSRSGATRKWEALNRATKLVKRPKSYIFTVKQRIDEPLKDYVTRFNKEALCINGCNDDLMLSAMMAGLKPSKLLWSLRIKDP</sequence>
<dbReference type="OrthoDB" id="1748993at2759"/>
<dbReference type="Proteomes" id="UP000796880">
    <property type="component" value="Unassembled WGS sequence"/>
</dbReference>
<reference evidence="1" key="1">
    <citation type="submission" date="2020-03" db="EMBL/GenBank/DDBJ databases">
        <title>A high-quality chromosome-level genome assembly of a woody plant with both climbing and erect habits, Rhamnella rubrinervis.</title>
        <authorList>
            <person name="Lu Z."/>
            <person name="Yang Y."/>
            <person name="Zhu X."/>
            <person name="Sun Y."/>
        </authorList>
    </citation>
    <scope>NUCLEOTIDE SEQUENCE</scope>
    <source>
        <strain evidence="1">BYM</strain>
        <tissue evidence="1">Leaf</tissue>
    </source>
</reference>
<gene>
    <name evidence="1" type="ORF">FNV43_RR27235</name>
</gene>